<dbReference type="EMBL" id="VIEB01000152">
    <property type="protein sequence ID" value="TQE03655.1"/>
    <property type="molecule type" value="Genomic_DNA"/>
</dbReference>
<reference evidence="1 2" key="1">
    <citation type="journal article" date="2019" name="G3 (Bethesda)">
        <title>Sequencing of a Wild Apple (Malus baccata) Genome Unravels the Differences Between Cultivated and Wild Apple Species Regarding Disease Resistance and Cold Tolerance.</title>
        <authorList>
            <person name="Chen X."/>
        </authorList>
    </citation>
    <scope>NUCLEOTIDE SEQUENCE [LARGE SCALE GENOMIC DNA]</scope>
    <source>
        <strain evidence="2">cv. Shandingzi</strain>
        <tissue evidence="1">Leaves</tissue>
    </source>
</reference>
<evidence type="ECO:0000313" key="2">
    <source>
        <dbReference type="Proteomes" id="UP000315295"/>
    </source>
</evidence>
<proteinExistence type="predicted"/>
<organism evidence="1 2">
    <name type="scientific">Malus baccata</name>
    <name type="common">Siberian crab apple</name>
    <name type="synonym">Pyrus baccata</name>
    <dbReference type="NCBI Taxonomy" id="106549"/>
    <lineage>
        <taxon>Eukaryota</taxon>
        <taxon>Viridiplantae</taxon>
        <taxon>Streptophyta</taxon>
        <taxon>Embryophyta</taxon>
        <taxon>Tracheophyta</taxon>
        <taxon>Spermatophyta</taxon>
        <taxon>Magnoliopsida</taxon>
        <taxon>eudicotyledons</taxon>
        <taxon>Gunneridae</taxon>
        <taxon>Pentapetalae</taxon>
        <taxon>rosids</taxon>
        <taxon>fabids</taxon>
        <taxon>Rosales</taxon>
        <taxon>Rosaceae</taxon>
        <taxon>Amygdaloideae</taxon>
        <taxon>Maleae</taxon>
        <taxon>Malus</taxon>
    </lineage>
</organism>
<gene>
    <name evidence="1" type="ORF">C1H46_010786</name>
</gene>
<dbReference type="Proteomes" id="UP000315295">
    <property type="component" value="Unassembled WGS sequence"/>
</dbReference>
<accession>A0A540MXX9</accession>
<name>A0A540MXX9_MALBA</name>
<evidence type="ECO:0000313" key="1">
    <source>
        <dbReference type="EMBL" id="TQE03655.1"/>
    </source>
</evidence>
<sequence length="86" mass="9976">MDCRKLCTYFSRRLKELKPRIPISRKVNIFVVAYKKIRTEVEVPLIWKERKPSVYKGICGNGVLVAVKVLNGSSDKRIEEQLKAKL</sequence>
<comment type="caution">
    <text evidence="1">The sequence shown here is derived from an EMBL/GenBank/DDBJ whole genome shotgun (WGS) entry which is preliminary data.</text>
</comment>
<dbReference type="AlphaFoldDB" id="A0A540MXX9"/>
<protein>
    <submittedName>
        <fullName evidence="1">Uncharacterized protein</fullName>
    </submittedName>
</protein>
<keyword evidence="2" id="KW-1185">Reference proteome</keyword>